<dbReference type="InterPro" id="IPR006597">
    <property type="entry name" value="Sel1-like"/>
</dbReference>
<dbReference type="InterPro" id="IPR011990">
    <property type="entry name" value="TPR-like_helical_dom_sf"/>
</dbReference>
<dbReference type="Pfam" id="PF08238">
    <property type="entry name" value="Sel1"/>
    <property type="match status" value="4"/>
</dbReference>
<dbReference type="Gene3D" id="1.25.40.10">
    <property type="entry name" value="Tetratricopeptide repeat domain"/>
    <property type="match status" value="1"/>
</dbReference>
<protein>
    <recommendedName>
        <fullName evidence="2">Sel1 repeat family protein</fullName>
    </recommendedName>
</protein>
<accession>C9Y6M5</accession>
<dbReference type="PANTHER" id="PTHR11102">
    <property type="entry name" value="SEL-1-LIKE PROTEIN"/>
    <property type="match status" value="1"/>
</dbReference>
<sequence length="253" mass="27413">MTFPPKPFSLAEIAAMNPAAWQAVIGAEPRSAAQWMRHASELGSADAQTVMGQWLLDGHGEEANHKEALRFFLKAGTQGQVMGMNMCGRCFENGWGTAVDFFAAANWFRQAAHNGLDSGMYNYANLLAAGKGVKKNDDEALQWYTTAAKLGHAKSMTKIGHFHEDGRVVAKDAESALAWFKKGAEGGDFRGQFNYASMLAERGRGEEALFWLEKVPLTATAAYKRLVGDKLLNSPHATLQAVGRAMLADAVSA</sequence>
<gene>
    <name evidence="1" type="ORF">Csp_E36020</name>
</gene>
<name>C9Y6M5_CURXX</name>
<dbReference type="InterPro" id="IPR050767">
    <property type="entry name" value="Sel1_AlgK"/>
</dbReference>
<dbReference type="SMART" id="SM00671">
    <property type="entry name" value="SEL1"/>
    <property type="match status" value="4"/>
</dbReference>
<evidence type="ECO:0008006" key="2">
    <source>
        <dbReference type="Google" id="ProtNLM"/>
    </source>
</evidence>
<reference evidence="1" key="1">
    <citation type="journal article" date="2010" name="Nature">
        <title>The Dynamic genome of Hydra.</title>
        <authorList>
            <person name="Chapman J.A."/>
            <person name="Kirkness E.F."/>
            <person name="Simakov O."/>
            <person name="Hampson S.E."/>
            <person name="Mitros T."/>
            <person name="Weinmaier T."/>
            <person name="Rattei T."/>
            <person name="Balasubramanian P.G."/>
            <person name="Borman J."/>
            <person name="Busam D."/>
            <person name="Disbennett K."/>
            <person name="Pfannkoch C."/>
            <person name="Sumin N."/>
            <person name="Sutton G."/>
            <person name="Viswanathan L."/>
            <person name="Walenz B."/>
            <person name="Goodstein D.M."/>
            <person name="Hellsten U."/>
            <person name="Kawashima T."/>
            <person name="Prochnik S.E."/>
            <person name="Putnam N.H."/>
            <person name="Shu S."/>
            <person name="Blumberg B."/>
            <person name="Dana C.E."/>
            <person name="Gee L."/>
            <person name="Kibler D.F."/>
            <person name="Law L."/>
            <person name="Lindgens D."/>
            <person name="Martinez D.E."/>
            <person name="Peng J."/>
            <person name="Wigge P.A."/>
            <person name="Bertulat B."/>
            <person name="Guder C."/>
            <person name="Nakamura Y."/>
            <person name="Ozbek S."/>
            <person name="Watanabe H."/>
            <person name="Khalturin K."/>
            <person name="Hemmrich G."/>
            <person name="Franke A."/>
            <person name="Augustin R."/>
            <person name="Fraune S."/>
            <person name="Hayakawa E."/>
            <person name="Hayakawa S."/>
            <person name="Hirose M."/>
            <person name="Hwang J."/>
            <person name="Ikeo K."/>
            <person name="Nishimiya-Fujisawa C."/>
            <person name="Ogura A."/>
            <person name="Takahashi T."/>
            <person name="Steinmetz P.R."/>
            <person name="Zhang X."/>
            <person name="Aufschnaiter R."/>
            <person name="Eder M.K."/>
            <person name="Gorny A.K."/>
            <person name="Salvenmoser W."/>
            <person name="Heimberg A.M."/>
            <person name="Wheeler B.M."/>
            <person name="Peterson K.J."/>
            <person name="Boettger A."/>
            <person name="Tischler P."/>
            <person name="Wolf A."/>
            <person name="Gojobori T."/>
            <person name="Remington K.A."/>
            <person name="Strausberg R.L."/>
            <person name="Venter J."/>
            <person name="Technau U."/>
            <person name="Hobmayer B."/>
            <person name="Bosch T.C."/>
            <person name="Holstein T.W."/>
            <person name="Fujisawa T."/>
            <person name="Bode H.R."/>
            <person name="David C.N."/>
            <person name="Rokhsar D.S."/>
            <person name="Steele R.E."/>
        </authorList>
    </citation>
    <scope>NUCLEOTIDE SEQUENCE</scope>
</reference>
<organism evidence="1">
    <name type="scientific">Curvibacter symbiont subsp. Hydra magnipapillata</name>
    <dbReference type="NCBI Taxonomy" id="667019"/>
    <lineage>
        <taxon>Bacteria</taxon>
        <taxon>Pseudomonadati</taxon>
        <taxon>Pseudomonadota</taxon>
        <taxon>Betaproteobacteria</taxon>
        <taxon>Burkholderiales</taxon>
        <taxon>Comamonadaceae</taxon>
        <taxon>Curvibacter</taxon>
    </lineage>
</organism>
<evidence type="ECO:0000313" key="1">
    <source>
        <dbReference type="EMBL" id="CBA26514.1"/>
    </source>
</evidence>
<dbReference type="SUPFAM" id="SSF81901">
    <property type="entry name" value="HCP-like"/>
    <property type="match status" value="1"/>
</dbReference>
<dbReference type="PANTHER" id="PTHR11102:SF160">
    <property type="entry name" value="ERAD-ASSOCIATED E3 UBIQUITIN-PROTEIN LIGASE COMPONENT HRD3"/>
    <property type="match status" value="1"/>
</dbReference>
<dbReference type="EMBL" id="FN543101">
    <property type="protein sequence ID" value="CBA26514.1"/>
    <property type="molecule type" value="Genomic_DNA"/>
</dbReference>
<proteinExistence type="predicted"/>
<dbReference type="AlphaFoldDB" id="C9Y6M5"/>